<feature type="compositionally biased region" description="Polar residues" evidence="1">
    <location>
        <begin position="48"/>
        <end position="67"/>
    </location>
</feature>
<comment type="caution">
    <text evidence="2">The sequence shown here is derived from an EMBL/GenBank/DDBJ whole genome shotgun (WGS) entry which is preliminary data.</text>
</comment>
<protein>
    <submittedName>
        <fullName evidence="2">Uncharacterized protein</fullName>
    </submittedName>
</protein>
<proteinExistence type="predicted"/>
<feature type="compositionally biased region" description="Basic and acidic residues" evidence="1">
    <location>
        <begin position="1"/>
        <end position="15"/>
    </location>
</feature>
<accession>A0AAW2CWF3</accession>
<dbReference type="EMBL" id="JAZDWU010000005">
    <property type="protein sequence ID" value="KAL0002613.1"/>
    <property type="molecule type" value="Genomic_DNA"/>
</dbReference>
<evidence type="ECO:0000313" key="3">
    <source>
        <dbReference type="Proteomes" id="UP001459277"/>
    </source>
</evidence>
<sequence>MDHDDTVCAKKEPKIKSTSPVQDKMEQDDIEHIKKVSKIVSMEEDCNVHSTPLTQSNHKPGSKTPLSRNVDVDMLQLTFPHNVKLKASCVTPSSKPKVTKSQKRSPIVTSQAEVPKVKKRKEIKDSLQVSS</sequence>
<name>A0AAW2CWF3_9ROSI</name>
<reference evidence="2 3" key="1">
    <citation type="submission" date="2024-01" db="EMBL/GenBank/DDBJ databases">
        <title>A telomere-to-telomere, gap-free genome of sweet tea (Lithocarpus litseifolius).</title>
        <authorList>
            <person name="Zhou J."/>
        </authorList>
    </citation>
    <scope>NUCLEOTIDE SEQUENCE [LARGE SCALE GENOMIC DNA]</scope>
    <source>
        <strain evidence="2">Zhou-2022a</strain>
        <tissue evidence="2">Leaf</tissue>
    </source>
</reference>
<keyword evidence="3" id="KW-1185">Reference proteome</keyword>
<feature type="region of interest" description="Disordered" evidence="1">
    <location>
        <begin position="1"/>
        <end position="27"/>
    </location>
</feature>
<evidence type="ECO:0000256" key="1">
    <source>
        <dbReference type="SAM" id="MobiDB-lite"/>
    </source>
</evidence>
<evidence type="ECO:0000313" key="2">
    <source>
        <dbReference type="EMBL" id="KAL0002613.1"/>
    </source>
</evidence>
<gene>
    <name evidence="2" type="ORF">SO802_016394</name>
</gene>
<organism evidence="2 3">
    <name type="scientific">Lithocarpus litseifolius</name>
    <dbReference type="NCBI Taxonomy" id="425828"/>
    <lineage>
        <taxon>Eukaryota</taxon>
        <taxon>Viridiplantae</taxon>
        <taxon>Streptophyta</taxon>
        <taxon>Embryophyta</taxon>
        <taxon>Tracheophyta</taxon>
        <taxon>Spermatophyta</taxon>
        <taxon>Magnoliopsida</taxon>
        <taxon>eudicotyledons</taxon>
        <taxon>Gunneridae</taxon>
        <taxon>Pentapetalae</taxon>
        <taxon>rosids</taxon>
        <taxon>fabids</taxon>
        <taxon>Fagales</taxon>
        <taxon>Fagaceae</taxon>
        <taxon>Lithocarpus</taxon>
    </lineage>
</organism>
<dbReference type="Proteomes" id="UP001459277">
    <property type="component" value="Unassembled WGS sequence"/>
</dbReference>
<feature type="region of interest" description="Disordered" evidence="1">
    <location>
        <begin position="89"/>
        <end position="131"/>
    </location>
</feature>
<dbReference type="AlphaFoldDB" id="A0AAW2CWF3"/>
<feature type="region of interest" description="Disordered" evidence="1">
    <location>
        <begin position="47"/>
        <end position="68"/>
    </location>
</feature>